<reference evidence="3" key="1">
    <citation type="submission" date="2018-07" db="EMBL/GenBank/DDBJ databases">
        <authorList>
            <consortium name="Genoscope - CEA"/>
            <person name="William W."/>
        </authorList>
    </citation>
    <scope>NUCLEOTIDE SEQUENCE</scope>
    <source>
        <strain evidence="3">IK1</strain>
    </source>
</reference>
<dbReference type="InterPro" id="IPR011006">
    <property type="entry name" value="CheY-like_superfamily"/>
</dbReference>
<dbReference type="Gene3D" id="3.40.50.2300">
    <property type="match status" value="1"/>
</dbReference>
<dbReference type="InterPro" id="IPR001789">
    <property type="entry name" value="Sig_transdc_resp-reg_receiver"/>
</dbReference>
<sequence length="132" mass="14441">MGEHPSVKVLIVEKSAEISQTLKSILEKRGFDISMEPGAEKGLQLLKEGGVALAFAGSTEEGIPTLELMRKIVMQSPMTSLILISELGNEELHEKAEGYGILGNIRPQAPTDGLDELIDTFDNIHKTLRTRK</sequence>
<gene>
    <name evidence="3" type="ORF">TRIP_B200248</name>
</gene>
<dbReference type="EMBL" id="UPXX01000013">
    <property type="protein sequence ID" value="VBB42108.1"/>
    <property type="molecule type" value="Genomic_DNA"/>
</dbReference>
<proteinExistence type="predicted"/>
<organism evidence="3">
    <name type="scientific">Uncultured Desulfatiglans sp</name>
    <dbReference type="NCBI Taxonomy" id="1748965"/>
    <lineage>
        <taxon>Bacteria</taxon>
        <taxon>Pseudomonadati</taxon>
        <taxon>Thermodesulfobacteriota</taxon>
        <taxon>Desulfobacteria</taxon>
        <taxon>Desulfatiglandales</taxon>
        <taxon>Desulfatiglandaceae</taxon>
        <taxon>Desulfatiglans</taxon>
        <taxon>environmental samples</taxon>
    </lineage>
</organism>
<evidence type="ECO:0000259" key="2">
    <source>
        <dbReference type="PROSITE" id="PS50110"/>
    </source>
</evidence>
<evidence type="ECO:0000256" key="1">
    <source>
        <dbReference type="PROSITE-ProRule" id="PRU00169"/>
    </source>
</evidence>
<name>A0A653A2D2_UNCDX</name>
<feature type="domain" description="Response regulatory" evidence="2">
    <location>
        <begin position="8"/>
        <end position="122"/>
    </location>
</feature>
<dbReference type="SUPFAM" id="SSF52172">
    <property type="entry name" value="CheY-like"/>
    <property type="match status" value="1"/>
</dbReference>
<evidence type="ECO:0000313" key="3">
    <source>
        <dbReference type="EMBL" id="VBB42108.1"/>
    </source>
</evidence>
<accession>A0A653A2D2</accession>
<dbReference type="AlphaFoldDB" id="A0A653A2D2"/>
<protein>
    <submittedName>
        <fullName evidence="3">Putative Response regulator receiver domain protein</fullName>
    </submittedName>
</protein>
<comment type="caution">
    <text evidence="1">Lacks conserved residue(s) required for the propagation of feature annotation.</text>
</comment>
<dbReference type="GO" id="GO:0000160">
    <property type="term" value="P:phosphorelay signal transduction system"/>
    <property type="evidence" value="ECO:0007669"/>
    <property type="project" value="InterPro"/>
</dbReference>
<dbReference type="PROSITE" id="PS50110">
    <property type="entry name" value="RESPONSE_REGULATORY"/>
    <property type="match status" value="1"/>
</dbReference>